<dbReference type="Pfam" id="PF12973">
    <property type="entry name" value="Cupin_7"/>
    <property type="match status" value="1"/>
</dbReference>
<dbReference type="EMBL" id="CP002299">
    <property type="protein sequence ID" value="ADP83741.1"/>
    <property type="molecule type" value="Genomic_DNA"/>
</dbReference>
<dbReference type="KEGG" id="fri:FraEuI1c_5757"/>
<dbReference type="RefSeq" id="WP_013426859.1">
    <property type="nucleotide sequence ID" value="NC_014666.1"/>
</dbReference>
<dbReference type="SUPFAM" id="SSF51182">
    <property type="entry name" value="RmlC-like cupins"/>
    <property type="match status" value="1"/>
</dbReference>
<dbReference type="CDD" id="cd20302">
    <property type="entry name" value="cupin_DAD"/>
    <property type="match status" value="1"/>
</dbReference>
<reference evidence="2 3" key="1">
    <citation type="submission" date="2010-10" db="EMBL/GenBank/DDBJ databases">
        <title>Complete sequence of Frankia sp. EuI1c.</title>
        <authorList>
            <consortium name="US DOE Joint Genome Institute"/>
            <person name="Lucas S."/>
            <person name="Copeland A."/>
            <person name="Lapidus A."/>
            <person name="Cheng J.-F."/>
            <person name="Bruce D."/>
            <person name="Goodwin L."/>
            <person name="Pitluck S."/>
            <person name="Chertkov O."/>
            <person name="Detter J.C."/>
            <person name="Han C."/>
            <person name="Tapia R."/>
            <person name="Land M."/>
            <person name="Hauser L."/>
            <person name="Jeffries C."/>
            <person name="Kyrpides N."/>
            <person name="Ivanova N."/>
            <person name="Mikhailova N."/>
            <person name="Beauchemin N."/>
            <person name="Sen A."/>
            <person name="Sur S.A."/>
            <person name="Gtari M."/>
            <person name="Wall L."/>
            <person name="Tisa L."/>
            <person name="Woyke T."/>
        </authorList>
    </citation>
    <scope>NUCLEOTIDE SEQUENCE [LARGE SCALE GENOMIC DNA]</scope>
    <source>
        <strain evidence="3">DSM 45817 / CECT 9037 / EuI1c</strain>
    </source>
</reference>
<feature type="domain" description="ChrR-like cupin" evidence="1">
    <location>
        <begin position="18"/>
        <end position="114"/>
    </location>
</feature>
<dbReference type="Gene3D" id="2.60.120.10">
    <property type="entry name" value="Jelly Rolls"/>
    <property type="match status" value="1"/>
</dbReference>
<dbReference type="OrthoDB" id="564955at2"/>
<proteinExistence type="predicted"/>
<evidence type="ECO:0000313" key="3">
    <source>
        <dbReference type="Proteomes" id="UP000002484"/>
    </source>
</evidence>
<sequence length="157" mass="17109">MLDSQNTSSRNTPLATHIGADDLPFVEIGGGNKLKVIHVRAAEGLWIVENIFQAGYEVATHRHTGPVFGYTVAGAWKYKEYDYVNRAGSYLHEPAGSVHTLHCVEDDTRVWFQMYGANLNLTVDGRIESVTDGAAALDAYLALCQAQGFGRPNVLVG</sequence>
<dbReference type="eggNOG" id="COG1917">
    <property type="taxonomic scope" value="Bacteria"/>
</dbReference>
<dbReference type="InterPro" id="IPR011051">
    <property type="entry name" value="RmlC_Cupin_sf"/>
</dbReference>
<dbReference type="AlphaFoldDB" id="E3IVT9"/>
<organism evidence="2 3">
    <name type="scientific">Pseudofrankia inefficax (strain DSM 45817 / CECT 9037 / DDB 130130 / EuI1c)</name>
    <name type="common">Frankia inefficax</name>
    <dbReference type="NCBI Taxonomy" id="298654"/>
    <lineage>
        <taxon>Bacteria</taxon>
        <taxon>Bacillati</taxon>
        <taxon>Actinomycetota</taxon>
        <taxon>Actinomycetes</taxon>
        <taxon>Frankiales</taxon>
        <taxon>Frankiaceae</taxon>
        <taxon>Pseudofrankia</taxon>
    </lineage>
</organism>
<dbReference type="InterPro" id="IPR014710">
    <property type="entry name" value="RmlC-like_jellyroll"/>
</dbReference>
<accession>E3IVT9</accession>
<dbReference type="HOGENOM" id="CLU_093224_2_0_11"/>
<dbReference type="InterPro" id="IPR025979">
    <property type="entry name" value="ChrR-like_cupin_dom"/>
</dbReference>
<keyword evidence="3" id="KW-1185">Reference proteome</keyword>
<evidence type="ECO:0000313" key="2">
    <source>
        <dbReference type="EMBL" id="ADP83741.1"/>
    </source>
</evidence>
<dbReference type="Proteomes" id="UP000002484">
    <property type="component" value="Chromosome"/>
</dbReference>
<dbReference type="STRING" id="298654.FraEuI1c_5757"/>
<gene>
    <name evidence="2" type="ordered locus">FraEuI1c_5757</name>
</gene>
<protein>
    <submittedName>
        <fullName evidence="2">Cupin 2 conserved barrel domain protein</fullName>
    </submittedName>
</protein>
<name>E3IVT9_PSEI1</name>
<dbReference type="InParanoid" id="E3IVT9"/>
<evidence type="ECO:0000259" key="1">
    <source>
        <dbReference type="Pfam" id="PF12973"/>
    </source>
</evidence>